<evidence type="ECO:0000313" key="3">
    <source>
        <dbReference type="Proteomes" id="UP000255389"/>
    </source>
</evidence>
<dbReference type="EMBL" id="UGQY01000006">
    <property type="protein sequence ID" value="SUA31632.1"/>
    <property type="molecule type" value="Genomic_DNA"/>
</dbReference>
<sequence>MCLSSTEPGGPRRCSSDARTAYQRASRSVAELERAETQLEAGLEPGGDVHAPCSMPPGGAGGSGGGWFDDEWSVERDQVHDAYQRACAEDGYRGQYRDAVIEAGAEVAYKVELTHPLPPEGADDQTWDAVLHARAVAYRDTLRAIRPFGTAELATEPGSYREGVEMARQQSSYFPDEWVQATNRPPYKPLIIKEDSNVGGISSCYRPATQAPMLTTPLMATEASELTDGLTTAPQVYPHLSLSHGWAIPLVEDTPELRARLAAYRRRRPNVGTVPSDRPGFVYVGQDITSGPVGPHASLDRAHRGPAVMLHELSHRMAEHNHAVTMATEAFLQGRVVGQRRKRYVIGGDTWYRDGGFADIAVGIDYPDRSRNNVLSMGMEAVFHRKYGGLEGAAGHNPDTQHRNLILGLLAFSPGDHREAT</sequence>
<accession>A0A378WFS2</accession>
<proteinExistence type="predicted"/>
<feature type="region of interest" description="Disordered" evidence="1">
    <location>
        <begin position="42"/>
        <end position="70"/>
    </location>
</feature>
<gene>
    <name evidence="2" type="ORF">NCTC1542_06987</name>
</gene>
<evidence type="ECO:0000313" key="2">
    <source>
        <dbReference type="EMBL" id="SUA31632.1"/>
    </source>
</evidence>
<dbReference type="AlphaFoldDB" id="A0A378WFS2"/>
<organism evidence="2 3">
    <name type="scientific">Mycolicibacterium fortuitum</name>
    <name type="common">Mycobacterium fortuitum</name>
    <dbReference type="NCBI Taxonomy" id="1766"/>
    <lineage>
        <taxon>Bacteria</taxon>
        <taxon>Bacillati</taxon>
        <taxon>Actinomycetota</taxon>
        <taxon>Actinomycetes</taxon>
        <taxon>Mycobacteriales</taxon>
        <taxon>Mycobacteriaceae</taxon>
        <taxon>Mycolicibacterium</taxon>
    </lineage>
</organism>
<name>A0A378WFS2_MYCFO</name>
<feature type="compositionally biased region" description="Gly residues" evidence="1">
    <location>
        <begin position="58"/>
        <end position="67"/>
    </location>
</feature>
<evidence type="ECO:0000256" key="1">
    <source>
        <dbReference type="SAM" id="MobiDB-lite"/>
    </source>
</evidence>
<feature type="region of interest" description="Disordered" evidence="1">
    <location>
        <begin position="1"/>
        <end position="20"/>
    </location>
</feature>
<reference evidence="2 3" key="1">
    <citation type="submission" date="2018-06" db="EMBL/GenBank/DDBJ databases">
        <authorList>
            <consortium name="Pathogen Informatics"/>
            <person name="Doyle S."/>
        </authorList>
    </citation>
    <scope>NUCLEOTIDE SEQUENCE [LARGE SCALE GENOMIC DNA]</scope>
    <source>
        <strain evidence="2 3">NCTC1542</strain>
    </source>
</reference>
<protein>
    <submittedName>
        <fullName evidence="2">Uncharacterized protein</fullName>
    </submittedName>
</protein>
<dbReference type="Proteomes" id="UP000255389">
    <property type="component" value="Unassembled WGS sequence"/>
</dbReference>